<protein>
    <submittedName>
        <fullName evidence="2">Uncharacterized protein</fullName>
    </submittedName>
</protein>
<evidence type="ECO:0000313" key="3">
    <source>
        <dbReference type="Proteomes" id="UP001221757"/>
    </source>
</evidence>
<reference evidence="2" key="1">
    <citation type="submission" date="2023-03" db="EMBL/GenBank/DDBJ databases">
        <title>Massive genome expansion in bonnet fungi (Mycena s.s.) driven by repeated elements and novel gene families across ecological guilds.</title>
        <authorList>
            <consortium name="Lawrence Berkeley National Laboratory"/>
            <person name="Harder C.B."/>
            <person name="Miyauchi S."/>
            <person name="Viragh M."/>
            <person name="Kuo A."/>
            <person name="Thoen E."/>
            <person name="Andreopoulos B."/>
            <person name="Lu D."/>
            <person name="Skrede I."/>
            <person name="Drula E."/>
            <person name="Henrissat B."/>
            <person name="Morin E."/>
            <person name="Kohler A."/>
            <person name="Barry K."/>
            <person name="LaButti K."/>
            <person name="Morin E."/>
            <person name="Salamov A."/>
            <person name="Lipzen A."/>
            <person name="Mereny Z."/>
            <person name="Hegedus B."/>
            <person name="Baldrian P."/>
            <person name="Stursova M."/>
            <person name="Weitz H."/>
            <person name="Taylor A."/>
            <person name="Grigoriev I.V."/>
            <person name="Nagy L.G."/>
            <person name="Martin F."/>
            <person name="Kauserud H."/>
        </authorList>
    </citation>
    <scope>NUCLEOTIDE SEQUENCE</scope>
    <source>
        <strain evidence="2">CBHHK067</strain>
    </source>
</reference>
<gene>
    <name evidence="2" type="ORF">B0H17DRAFT_1187186</name>
</gene>
<feature type="compositionally biased region" description="Low complexity" evidence="1">
    <location>
        <begin position="260"/>
        <end position="272"/>
    </location>
</feature>
<evidence type="ECO:0000256" key="1">
    <source>
        <dbReference type="SAM" id="MobiDB-lite"/>
    </source>
</evidence>
<sequence>MRRLNFLHRFEKKCGLAISSSAHLPFDYGGGIFEATPTAGGRWRSLDPPPISLKALHPLHHSPIRAPGARCTRASEFVVEGPETCAQRLLLKRILLVAIASRAHATLLKDAEQVRDALARGFWPQRGRDAGNGCASCARYGRSICSAAFPLVRAAARRRRPGDAESAAGHEEDVNSRSRVASRKEEGRREEGGVSRWNLVGEASLRHHNGRRRGHDLGVGIGTARWWGWRKRTGDARAAAVVKGIVARAKTEQGNQDTTGSAHSCSGASSPSRQQNPERSAHTPVCARGKRGQTEDQRTTQMKGRSHAIPAGDTRTMRVRRSGARRKLARATTPRCRVRARVEACAAALQTKQLGHGRITPWGKHHLHLSAQMNQVRATSSRRRATAMYQLPRRPFKPRAAGNKCSRLESSRRNDGGRAPLPCTPRLPCARFRPRRAPLRSTVRAASDPASVRYALMVNPTGTRAATPSTSDLLVRPSTGPSPAISMSGASVNSTAAREVPGGGVERRRC</sequence>
<dbReference type="Proteomes" id="UP001221757">
    <property type="component" value="Unassembled WGS sequence"/>
</dbReference>
<feature type="region of interest" description="Disordered" evidence="1">
    <location>
        <begin position="465"/>
        <end position="510"/>
    </location>
</feature>
<name>A0AAD7FS98_MYCRO</name>
<feature type="region of interest" description="Disordered" evidence="1">
    <location>
        <begin position="396"/>
        <end position="422"/>
    </location>
</feature>
<keyword evidence="3" id="KW-1185">Reference proteome</keyword>
<feature type="compositionally biased region" description="Basic and acidic residues" evidence="1">
    <location>
        <begin position="168"/>
        <end position="193"/>
    </location>
</feature>
<dbReference type="AlphaFoldDB" id="A0AAD7FS98"/>
<proteinExistence type="predicted"/>
<feature type="compositionally biased region" description="Basic residues" evidence="1">
    <location>
        <begin position="317"/>
        <end position="329"/>
    </location>
</feature>
<organism evidence="2 3">
    <name type="scientific">Mycena rosella</name>
    <name type="common">Pink bonnet</name>
    <name type="synonym">Agaricus rosellus</name>
    <dbReference type="NCBI Taxonomy" id="1033263"/>
    <lineage>
        <taxon>Eukaryota</taxon>
        <taxon>Fungi</taxon>
        <taxon>Dikarya</taxon>
        <taxon>Basidiomycota</taxon>
        <taxon>Agaricomycotina</taxon>
        <taxon>Agaricomycetes</taxon>
        <taxon>Agaricomycetidae</taxon>
        <taxon>Agaricales</taxon>
        <taxon>Marasmiineae</taxon>
        <taxon>Mycenaceae</taxon>
        <taxon>Mycena</taxon>
    </lineage>
</organism>
<dbReference type="EMBL" id="JARKIE010000429">
    <property type="protein sequence ID" value="KAJ7640526.1"/>
    <property type="molecule type" value="Genomic_DNA"/>
</dbReference>
<accession>A0AAD7FS98</accession>
<comment type="caution">
    <text evidence="2">The sequence shown here is derived from an EMBL/GenBank/DDBJ whole genome shotgun (WGS) entry which is preliminary data.</text>
</comment>
<feature type="region of interest" description="Disordered" evidence="1">
    <location>
        <begin position="250"/>
        <end position="332"/>
    </location>
</feature>
<evidence type="ECO:0000313" key="2">
    <source>
        <dbReference type="EMBL" id="KAJ7640526.1"/>
    </source>
</evidence>
<feature type="compositionally biased region" description="Basic and acidic residues" evidence="1">
    <location>
        <begin position="406"/>
        <end position="416"/>
    </location>
</feature>
<feature type="region of interest" description="Disordered" evidence="1">
    <location>
        <begin position="160"/>
        <end position="193"/>
    </location>
</feature>